<feature type="transmembrane region" description="Helical" evidence="8">
    <location>
        <begin position="260"/>
        <end position="279"/>
    </location>
</feature>
<protein>
    <submittedName>
        <fullName evidence="9">AEC family transporter</fullName>
    </submittedName>
</protein>
<dbReference type="GO" id="GO:0005886">
    <property type="term" value="C:plasma membrane"/>
    <property type="evidence" value="ECO:0007669"/>
    <property type="project" value="UniProtKB-SubCell"/>
</dbReference>
<dbReference type="PANTHER" id="PTHR36838:SF4">
    <property type="entry name" value="AUXIN EFFLUX CARRIER FAMILY PROTEIN"/>
    <property type="match status" value="1"/>
</dbReference>
<accession>A0A4S4AXZ8</accession>
<feature type="transmembrane region" description="Helical" evidence="8">
    <location>
        <begin position="131"/>
        <end position="152"/>
    </location>
</feature>
<sequence>MSEFLQVLAFSFSVTGPIFVLLALGVLLRRTEMLTDAFVDTGSRLVFNVMLPALLFISVAANPLEETANPGLVIFGLLATLVAYLILEFLAARYVQPARDRGVVVQGGFRGNLAIIGLAYCMNAYGDVGVVTASLYVGMVTILYNVLAVITLQRSLAREGGGWLRMLRGIARNPLILSILAGLAVAGTGLPLPKVIEQSLRYLANVTVPLALLCAGASLDFRSMRSEFGSALFASVAKLVVVPLFFVLAGVAVGFRGVELGVLLLLSSAPTAAASYVMVRAMGGNATLAASIIALTTAGSLVATSVAVTILRAAGLI</sequence>
<keyword evidence="5 8" id="KW-0812">Transmembrane</keyword>
<evidence type="ECO:0000256" key="4">
    <source>
        <dbReference type="ARBA" id="ARBA00022475"/>
    </source>
</evidence>
<feature type="transmembrane region" description="Helical" evidence="8">
    <location>
        <begin position="231"/>
        <end position="254"/>
    </location>
</feature>
<organism evidence="9 10">
    <name type="scientific">Pseudothauera nasutitermitis</name>
    <dbReference type="NCBI Taxonomy" id="2565930"/>
    <lineage>
        <taxon>Bacteria</taxon>
        <taxon>Pseudomonadati</taxon>
        <taxon>Pseudomonadota</taxon>
        <taxon>Betaproteobacteria</taxon>
        <taxon>Rhodocyclales</taxon>
        <taxon>Zoogloeaceae</taxon>
        <taxon>Pseudothauera</taxon>
    </lineage>
</organism>
<keyword evidence="6 8" id="KW-1133">Transmembrane helix</keyword>
<keyword evidence="4" id="KW-1003">Cell membrane</keyword>
<evidence type="ECO:0000313" key="10">
    <source>
        <dbReference type="Proteomes" id="UP000308430"/>
    </source>
</evidence>
<dbReference type="EMBL" id="SSOC01000004">
    <property type="protein sequence ID" value="THF64506.1"/>
    <property type="molecule type" value="Genomic_DNA"/>
</dbReference>
<evidence type="ECO:0000256" key="7">
    <source>
        <dbReference type="ARBA" id="ARBA00023136"/>
    </source>
</evidence>
<dbReference type="RefSeq" id="WP_136348225.1">
    <property type="nucleotide sequence ID" value="NZ_SSOC01000004.1"/>
</dbReference>
<name>A0A4S4AXZ8_9RHOO</name>
<feature type="transmembrane region" description="Helical" evidence="8">
    <location>
        <begin position="286"/>
        <end position="311"/>
    </location>
</feature>
<comment type="subcellular location">
    <subcellularLocation>
        <location evidence="1">Cell membrane</location>
        <topology evidence="1">Multi-pass membrane protein</topology>
    </subcellularLocation>
</comment>
<keyword evidence="7 8" id="KW-0472">Membrane</keyword>
<feature type="transmembrane region" description="Helical" evidence="8">
    <location>
        <begin position="70"/>
        <end position="91"/>
    </location>
</feature>
<comment type="similarity">
    <text evidence="2">Belongs to the auxin efflux carrier (TC 2.A.69) family.</text>
</comment>
<comment type="caution">
    <text evidence="9">The sequence shown here is derived from an EMBL/GenBank/DDBJ whole genome shotgun (WGS) entry which is preliminary data.</text>
</comment>
<feature type="transmembrane region" description="Helical" evidence="8">
    <location>
        <begin position="173"/>
        <end position="190"/>
    </location>
</feature>
<dbReference type="Pfam" id="PF03547">
    <property type="entry name" value="Mem_trans"/>
    <property type="match status" value="2"/>
</dbReference>
<dbReference type="GO" id="GO:0055085">
    <property type="term" value="P:transmembrane transport"/>
    <property type="evidence" value="ECO:0007669"/>
    <property type="project" value="InterPro"/>
</dbReference>
<proteinExistence type="inferred from homology"/>
<dbReference type="AlphaFoldDB" id="A0A4S4AXZ8"/>
<evidence type="ECO:0000256" key="2">
    <source>
        <dbReference type="ARBA" id="ARBA00010145"/>
    </source>
</evidence>
<feature type="transmembrane region" description="Helical" evidence="8">
    <location>
        <begin position="202"/>
        <end position="219"/>
    </location>
</feature>
<evidence type="ECO:0000256" key="1">
    <source>
        <dbReference type="ARBA" id="ARBA00004651"/>
    </source>
</evidence>
<reference evidence="9 10" key="1">
    <citation type="submission" date="2019-04" db="EMBL/GenBank/DDBJ databases">
        <title>Azoarcus nasutitermitis sp. nov. isolated from termite nest.</title>
        <authorList>
            <person name="Lin S.-Y."/>
            <person name="Hameed A."/>
            <person name="Hsu Y.-H."/>
            <person name="Young C.-C."/>
        </authorList>
    </citation>
    <scope>NUCLEOTIDE SEQUENCE [LARGE SCALE GENOMIC DNA]</scope>
    <source>
        <strain evidence="9 10">CC-YHH838</strain>
    </source>
</reference>
<evidence type="ECO:0000256" key="8">
    <source>
        <dbReference type="SAM" id="Phobius"/>
    </source>
</evidence>
<feature type="transmembrane region" description="Helical" evidence="8">
    <location>
        <begin position="45"/>
        <end position="64"/>
    </location>
</feature>
<dbReference type="InterPro" id="IPR004776">
    <property type="entry name" value="Mem_transp_PIN-like"/>
</dbReference>
<gene>
    <name evidence="9" type="ORF">E6C76_10580</name>
</gene>
<evidence type="ECO:0000256" key="6">
    <source>
        <dbReference type="ARBA" id="ARBA00022989"/>
    </source>
</evidence>
<feature type="transmembrane region" description="Helical" evidence="8">
    <location>
        <begin position="6"/>
        <end position="24"/>
    </location>
</feature>
<keyword evidence="10" id="KW-1185">Reference proteome</keyword>
<dbReference type="PANTHER" id="PTHR36838">
    <property type="entry name" value="AUXIN EFFLUX CARRIER FAMILY PROTEIN"/>
    <property type="match status" value="1"/>
</dbReference>
<dbReference type="Gene3D" id="1.20.1530.20">
    <property type="match status" value="1"/>
</dbReference>
<keyword evidence="3" id="KW-0813">Transport</keyword>
<evidence type="ECO:0000256" key="5">
    <source>
        <dbReference type="ARBA" id="ARBA00022692"/>
    </source>
</evidence>
<evidence type="ECO:0000256" key="3">
    <source>
        <dbReference type="ARBA" id="ARBA00022448"/>
    </source>
</evidence>
<dbReference type="OrthoDB" id="9805563at2"/>
<dbReference type="InterPro" id="IPR038770">
    <property type="entry name" value="Na+/solute_symporter_sf"/>
</dbReference>
<evidence type="ECO:0000313" key="9">
    <source>
        <dbReference type="EMBL" id="THF64506.1"/>
    </source>
</evidence>
<dbReference type="Proteomes" id="UP000308430">
    <property type="component" value="Unassembled WGS sequence"/>
</dbReference>